<feature type="transmembrane region" description="Helical" evidence="7">
    <location>
        <begin position="49"/>
        <end position="71"/>
    </location>
</feature>
<evidence type="ECO:0000256" key="1">
    <source>
        <dbReference type="ARBA" id="ARBA00004651"/>
    </source>
</evidence>
<dbReference type="AlphaFoldDB" id="A0A1Q5P5Z0"/>
<dbReference type="Gene3D" id="1.20.1250.20">
    <property type="entry name" value="MFS general substrate transporter like domains"/>
    <property type="match status" value="1"/>
</dbReference>
<dbReference type="EMBL" id="MRWQ01000004">
    <property type="protein sequence ID" value="OKL37512.1"/>
    <property type="molecule type" value="Genomic_DNA"/>
</dbReference>
<dbReference type="InterPro" id="IPR020846">
    <property type="entry name" value="MFS_dom"/>
</dbReference>
<dbReference type="PANTHER" id="PTHR23517:SF2">
    <property type="entry name" value="MULTIDRUG RESISTANCE PROTEIN MDTH"/>
    <property type="match status" value="1"/>
</dbReference>
<protein>
    <submittedName>
        <fullName evidence="9">MFS transporter</fullName>
    </submittedName>
</protein>
<evidence type="ECO:0000256" key="4">
    <source>
        <dbReference type="ARBA" id="ARBA00022692"/>
    </source>
</evidence>
<feature type="transmembrane region" description="Helical" evidence="7">
    <location>
        <begin position="15"/>
        <end position="37"/>
    </location>
</feature>
<proteinExistence type="predicted"/>
<dbReference type="InterPro" id="IPR005829">
    <property type="entry name" value="Sugar_transporter_CS"/>
</dbReference>
<evidence type="ECO:0000256" key="5">
    <source>
        <dbReference type="ARBA" id="ARBA00022989"/>
    </source>
</evidence>
<dbReference type="GO" id="GO:0022857">
    <property type="term" value="F:transmembrane transporter activity"/>
    <property type="evidence" value="ECO:0007669"/>
    <property type="project" value="InterPro"/>
</dbReference>
<dbReference type="Pfam" id="PF07690">
    <property type="entry name" value="MFS_1"/>
    <property type="match status" value="1"/>
</dbReference>
<dbReference type="RefSeq" id="WP_073710665.1">
    <property type="nucleotide sequence ID" value="NZ_MRWQ01000004.1"/>
</dbReference>
<evidence type="ECO:0000256" key="3">
    <source>
        <dbReference type="ARBA" id="ARBA00022475"/>
    </source>
</evidence>
<comment type="caution">
    <text evidence="9">The sequence shown here is derived from an EMBL/GenBank/DDBJ whole genome shotgun (WGS) entry which is preliminary data.</text>
</comment>
<organism evidence="9 10">
    <name type="scientific">Domibacillus mangrovi</name>
    <dbReference type="NCBI Taxonomy" id="1714354"/>
    <lineage>
        <taxon>Bacteria</taxon>
        <taxon>Bacillati</taxon>
        <taxon>Bacillota</taxon>
        <taxon>Bacilli</taxon>
        <taxon>Bacillales</taxon>
        <taxon>Bacillaceae</taxon>
        <taxon>Domibacillus</taxon>
    </lineage>
</organism>
<dbReference type="GO" id="GO:0005886">
    <property type="term" value="C:plasma membrane"/>
    <property type="evidence" value="ECO:0007669"/>
    <property type="project" value="UniProtKB-SubCell"/>
</dbReference>
<feature type="transmembrane region" description="Helical" evidence="7">
    <location>
        <begin position="247"/>
        <end position="266"/>
    </location>
</feature>
<gene>
    <name evidence="9" type="ORF">BLL40_04165</name>
</gene>
<dbReference type="Proteomes" id="UP000186524">
    <property type="component" value="Unassembled WGS sequence"/>
</dbReference>
<feature type="transmembrane region" description="Helical" evidence="7">
    <location>
        <begin position="278"/>
        <end position="297"/>
    </location>
</feature>
<feature type="domain" description="Major facilitator superfamily (MFS) profile" evidence="8">
    <location>
        <begin position="12"/>
        <end position="394"/>
    </location>
</feature>
<keyword evidence="2" id="KW-0813">Transport</keyword>
<reference evidence="9 10" key="1">
    <citation type="submission" date="2016-12" db="EMBL/GenBank/DDBJ databases">
        <title>Domibacillus sp. SAOS 44 whole genome sequencing.</title>
        <authorList>
            <person name="Verma A."/>
            <person name="Krishnamurthi S."/>
        </authorList>
    </citation>
    <scope>NUCLEOTIDE SEQUENCE [LARGE SCALE GENOMIC DNA]</scope>
    <source>
        <strain evidence="9 10">SAOS 44</strain>
    </source>
</reference>
<keyword evidence="6 7" id="KW-0472">Membrane</keyword>
<evidence type="ECO:0000256" key="6">
    <source>
        <dbReference type="ARBA" id="ARBA00023136"/>
    </source>
</evidence>
<keyword evidence="5 7" id="KW-1133">Transmembrane helix</keyword>
<dbReference type="PROSITE" id="PS00216">
    <property type="entry name" value="SUGAR_TRANSPORT_1"/>
    <property type="match status" value="1"/>
</dbReference>
<dbReference type="PROSITE" id="PS50850">
    <property type="entry name" value="MFS"/>
    <property type="match status" value="1"/>
</dbReference>
<feature type="transmembrane region" description="Helical" evidence="7">
    <location>
        <begin position="167"/>
        <end position="187"/>
    </location>
</feature>
<dbReference type="InterPro" id="IPR036259">
    <property type="entry name" value="MFS_trans_sf"/>
</dbReference>
<dbReference type="InterPro" id="IPR050171">
    <property type="entry name" value="MFS_Transporters"/>
</dbReference>
<dbReference type="SUPFAM" id="SSF103473">
    <property type="entry name" value="MFS general substrate transporter"/>
    <property type="match status" value="1"/>
</dbReference>
<sequence>MTSLGWKESGSPMKVLLFGVLLSHLGTYMVVPLLPIFLKLEKGMTIAEIGLILAMSPFTFQAGSLLGGWLADLIGRRSIIAIGAWINAAAIVGFGVFDQLWMFISMGLLSGLGVGFNAPSTKAAIAALASEEGNKTTAFSLRGIAANIGIAIAGLFTYFILGGASTLIFYVSAGLYILLGIISWLMLPKGCGDEPCKSVPFHSYVEILKNKAFVVFSLVSILIWMLYTQLSLSLPLRAEAILPNPGAISLIWTVNAVIVVVLQTSISKWFIQKIHPMYSLCVGMLFIGGGLGSIYFATNFYGLLLSGAVFIIGEMFILPTMDATVSRLGTARMIGVFFGITNFISGIGEGAGKFAGGQLLSLGTSSVVPWLTFALGALVISGILAALRFWKPLQSSLAEIREEAGQAGK</sequence>
<keyword evidence="3" id="KW-1003">Cell membrane</keyword>
<dbReference type="PANTHER" id="PTHR23517">
    <property type="entry name" value="RESISTANCE PROTEIN MDTM, PUTATIVE-RELATED-RELATED"/>
    <property type="match status" value="1"/>
</dbReference>
<evidence type="ECO:0000256" key="2">
    <source>
        <dbReference type="ARBA" id="ARBA00022448"/>
    </source>
</evidence>
<feature type="transmembrane region" description="Helical" evidence="7">
    <location>
        <begin position="139"/>
        <end position="161"/>
    </location>
</feature>
<dbReference type="InterPro" id="IPR011701">
    <property type="entry name" value="MFS"/>
</dbReference>
<evidence type="ECO:0000259" key="8">
    <source>
        <dbReference type="PROSITE" id="PS50850"/>
    </source>
</evidence>
<evidence type="ECO:0000313" key="10">
    <source>
        <dbReference type="Proteomes" id="UP000186524"/>
    </source>
</evidence>
<name>A0A1Q5P5Z0_9BACI</name>
<keyword evidence="4 7" id="KW-0812">Transmembrane</keyword>
<feature type="transmembrane region" description="Helical" evidence="7">
    <location>
        <begin position="78"/>
        <end position="94"/>
    </location>
</feature>
<accession>A0A1Q5P5Z0</accession>
<comment type="subcellular location">
    <subcellularLocation>
        <location evidence="1">Cell membrane</location>
        <topology evidence="1">Multi-pass membrane protein</topology>
    </subcellularLocation>
</comment>
<evidence type="ECO:0000256" key="7">
    <source>
        <dbReference type="SAM" id="Phobius"/>
    </source>
</evidence>
<feature type="transmembrane region" description="Helical" evidence="7">
    <location>
        <begin position="367"/>
        <end position="387"/>
    </location>
</feature>
<feature type="transmembrane region" description="Helical" evidence="7">
    <location>
        <begin position="333"/>
        <end position="355"/>
    </location>
</feature>
<keyword evidence="10" id="KW-1185">Reference proteome</keyword>
<dbReference type="OrthoDB" id="8952229at2"/>
<evidence type="ECO:0000313" key="9">
    <source>
        <dbReference type="EMBL" id="OKL37512.1"/>
    </source>
</evidence>
<feature type="transmembrane region" description="Helical" evidence="7">
    <location>
        <begin position="303"/>
        <end position="321"/>
    </location>
</feature>
<feature type="transmembrane region" description="Helical" evidence="7">
    <location>
        <begin position="208"/>
        <end position="227"/>
    </location>
</feature>